<name>A0A1M6CSX4_9BACT</name>
<gene>
    <name evidence="3" type="ORF">SAMN05444280_10479</name>
</gene>
<evidence type="ECO:0000313" key="4">
    <source>
        <dbReference type="Proteomes" id="UP000184050"/>
    </source>
</evidence>
<evidence type="ECO:0000256" key="1">
    <source>
        <dbReference type="SAM" id="SignalP"/>
    </source>
</evidence>
<keyword evidence="1" id="KW-0732">Signal</keyword>
<dbReference type="GO" id="GO:0016787">
    <property type="term" value="F:hydrolase activity"/>
    <property type="evidence" value="ECO:0007669"/>
    <property type="project" value="InterPro"/>
</dbReference>
<dbReference type="STRING" id="1168035.SAMN05444280_10479"/>
<keyword evidence="4" id="KW-1185">Reference proteome</keyword>
<feature type="chain" id="PRO_5013336736" evidence="1">
    <location>
        <begin position="20"/>
        <end position="264"/>
    </location>
</feature>
<accession>A0A1M6CSX4</accession>
<organism evidence="3 4">
    <name type="scientific">Tangfeifania diversioriginum</name>
    <dbReference type="NCBI Taxonomy" id="1168035"/>
    <lineage>
        <taxon>Bacteria</taxon>
        <taxon>Pseudomonadati</taxon>
        <taxon>Bacteroidota</taxon>
        <taxon>Bacteroidia</taxon>
        <taxon>Marinilabiliales</taxon>
        <taxon>Prolixibacteraceae</taxon>
        <taxon>Tangfeifania</taxon>
    </lineage>
</organism>
<feature type="signal peptide" evidence="1">
    <location>
        <begin position="1"/>
        <end position="19"/>
    </location>
</feature>
<evidence type="ECO:0000313" key="3">
    <source>
        <dbReference type="EMBL" id="SHI64086.1"/>
    </source>
</evidence>
<sequence length="264" mass="29569">MKKLVLFTFLLANMVVLNAQNLALKQLEDSPRHHEWIKVNNEDREINCFVVYPEISEKATVVIVIHENRGLTDWVRSFSDRLAVRGYIVVAPDLLSDFSEKYASTSDFPNSDAARNAIYKLSPDQVKFDLMVVQDFAEQLPAGNGKTVVAGFCWGGSQSFRMATYNSDIKAALVFYGSAPEKDKIKNISAPVYGFYGGNDERINSGIPETEEQMQAEGKKYNYFIYPGAGHAFMRSGADPSGAAENKKARKKSWEKMLEILAEI</sequence>
<dbReference type="Pfam" id="PF01738">
    <property type="entry name" value="DLH"/>
    <property type="match status" value="1"/>
</dbReference>
<proteinExistence type="predicted"/>
<dbReference type="EMBL" id="FQZE01000004">
    <property type="protein sequence ID" value="SHI64086.1"/>
    <property type="molecule type" value="Genomic_DNA"/>
</dbReference>
<dbReference type="PANTHER" id="PTHR46623:SF6">
    <property type="entry name" value="ALPHA_BETA-HYDROLASES SUPERFAMILY PROTEIN"/>
    <property type="match status" value="1"/>
</dbReference>
<dbReference type="AlphaFoldDB" id="A0A1M6CSX4"/>
<dbReference type="PANTHER" id="PTHR46623">
    <property type="entry name" value="CARBOXYMETHYLENEBUTENOLIDASE-RELATED"/>
    <property type="match status" value="1"/>
</dbReference>
<dbReference type="InterPro" id="IPR029058">
    <property type="entry name" value="AB_hydrolase_fold"/>
</dbReference>
<protein>
    <submittedName>
        <fullName evidence="3">Carboxymethylenebutenolidase</fullName>
    </submittedName>
</protein>
<dbReference type="Gene3D" id="3.40.50.1820">
    <property type="entry name" value="alpha/beta hydrolase"/>
    <property type="match status" value="1"/>
</dbReference>
<reference evidence="3 4" key="1">
    <citation type="submission" date="2016-11" db="EMBL/GenBank/DDBJ databases">
        <authorList>
            <person name="Jaros S."/>
            <person name="Januszkiewicz K."/>
            <person name="Wedrychowicz H."/>
        </authorList>
    </citation>
    <scope>NUCLEOTIDE SEQUENCE [LARGE SCALE GENOMIC DNA]</scope>
    <source>
        <strain evidence="3 4">DSM 27063</strain>
    </source>
</reference>
<evidence type="ECO:0000259" key="2">
    <source>
        <dbReference type="Pfam" id="PF01738"/>
    </source>
</evidence>
<dbReference type="Proteomes" id="UP000184050">
    <property type="component" value="Unassembled WGS sequence"/>
</dbReference>
<dbReference type="InterPro" id="IPR051049">
    <property type="entry name" value="Dienelactone_hydrolase-like"/>
</dbReference>
<dbReference type="InterPro" id="IPR002925">
    <property type="entry name" value="Dienelactn_hydro"/>
</dbReference>
<dbReference type="OrthoDB" id="9771666at2"/>
<dbReference type="SUPFAM" id="SSF53474">
    <property type="entry name" value="alpha/beta-Hydrolases"/>
    <property type="match status" value="1"/>
</dbReference>
<dbReference type="RefSeq" id="WP_073165788.1">
    <property type="nucleotide sequence ID" value="NZ_FQZE01000004.1"/>
</dbReference>
<feature type="domain" description="Dienelactone hydrolase" evidence="2">
    <location>
        <begin position="48"/>
        <end position="263"/>
    </location>
</feature>